<keyword evidence="8" id="KW-1185">Reference proteome</keyword>
<evidence type="ECO:0000259" key="7">
    <source>
        <dbReference type="PROSITE" id="PS50835"/>
    </source>
</evidence>
<dbReference type="GO" id="GO:0016020">
    <property type="term" value="C:membrane"/>
    <property type="evidence" value="ECO:0007669"/>
    <property type="project" value="UniProtKB-SubCell"/>
</dbReference>
<evidence type="ECO:0000256" key="6">
    <source>
        <dbReference type="SAM" id="SignalP"/>
    </source>
</evidence>
<dbReference type="InterPro" id="IPR015631">
    <property type="entry name" value="CD2/SLAM_rcpt"/>
</dbReference>
<dbReference type="AlphaFoldDB" id="A0A7R5KZ47"/>
<reference evidence="9" key="1">
    <citation type="submission" date="2025-08" db="UniProtKB">
        <authorList>
            <consortium name="RefSeq"/>
        </authorList>
    </citation>
    <scope>IDENTIFICATION</scope>
    <source>
        <tissue evidence="9">Muscle</tissue>
    </source>
</reference>
<dbReference type="Proteomes" id="UP000504627">
    <property type="component" value="Unplaced"/>
</dbReference>
<keyword evidence="5" id="KW-1133">Transmembrane helix</keyword>
<dbReference type="RefSeq" id="XP_039246296.1">
    <property type="nucleotide sequence ID" value="XM_039390362.1"/>
</dbReference>
<dbReference type="PANTHER" id="PTHR12080:SF55">
    <property type="entry name" value="LYMPHOCYTE FUNCTION-ASSOCIATED ANTIGEN 3"/>
    <property type="match status" value="1"/>
</dbReference>
<evidence type="ECO:0000313" key="9">
    <source>
        <dbReference type="RefSeq" id="XP_039246296.1"/>
    </source>
</evidence>
<name>A0A7R5KZ47_9PASS</name>
<proteinExistence type="predicted"/>
<organism evidence="8 9">
    <name type="scientific">Pipra filicauda</name>
    <name type="common">Wire-tailed manakin</name>
    <dbReference type="NCBI Taxonomy" id="649802"/>
    <lineage>
        <taxon>Eukaryota</taxon>
        <taxon>Metazoa</taxon>
        <taxon>Chordata</taxon>
        <taxon>Craniata</taxon>
        <taxon>Vertebrata</taxon>
        <taxon>Euteleostomi</taxon>
        <taxon>Archelosauria</taxon>
        <taxon>Archosauria</taxon>
        <taxon>Dinosauria</taxon>
        <taxon>Saurischia</taxon>
        <taxon>Theropoda</taxon>
        <taxon>Coelurosauria</taxon>
        <taxon>Aves</taxon>
        <taxon>Neognathae</taxon>
        <taxon>Neoaves</taxon>
        <taxon>Telluraves</taxon>
        <taxon>Australaves</taxon>
        <taxon>Passeriformes</taxon>
        <taxon>Pipridae</taxon>
        <taxon>Pipra</taxon>
    </lineage>
</organism>
<dbReference type="SUPFAM" id="SSF48726">
    <property type="entry name" value="Immunoglobulin"/>
    <property type="match status" value="1"/>
</dbReference>
<dbReference type="InterPro" id="IPR013783">
    <property type="entry name" value="Ig-like_fold"/>
</dbReference>
<evidence type="ECO:0000256" key="2">
    <source>
        <dbReference type="ARBA" id="ARBA00022729"/>
    </source>
</evidence>
<evidence type="ECO:0000256" key="4">
    <source>
        <dbReference type="ARBA" id="ARBA00023180"/>
    </source>
</evidence>
<feature type="domain" description="Ig-like" evidence="7">
    <location>
        <begin position="122"/>
        <end position="196"/>
    </location>
</feature>
<comment type="subcellular location">
    <subcellularLocation>
        <location evidence="1">Membrane</location>
    </subcellularLocation>
</comment>
<dbReference type="PANTHER" id="PTHR12080">
    <property type="entry name" value="SIGNALING LYMPHOCYTIC ACTIVATION MOLECULE"/>
    <property type="match status" value="1"/>
</dbReference>
<keyword evidence="3 5" id="KW-0472">Membrane</keyword>
<dbReference type="Gene3D" id="2.60.40.10">
    <property type="entry name" value="Immunoglobulins"/>
    <property type="match status" value="2"/>
</dbReference>
<evidence type="ECO:0000256" key="5">
    <source>
        <dbReference type="SAM" id="Phobius"/>
    </source>
</evidence>
<dbReference type="InterPro" id="IPR036179">
    <property type="entry name" value="Ig-like_dom_sf"/>
</dbReference>
<dbReference type="InParanoid" id="A0A7R5KZ47"/>
<evidence type="ECO:0000256" key="1">
    <source>
        <dbReference type="ARBA" id="ARBA00004370"/>
    </source>
</evidence>
<dbReference type="GeneID" id="113997217"/>
<evidence type="ECO:0000256" key="3">
    <source>
        <dbReference type="ARBA" id="ARBA00023136"/>
    </source>
</evidence>
<accession>A0A7R5KZ47</accession>
<keyword evidence="5" id="KW-0812">Transmembrane</keyword>
<keyword evidence="2 6" id="KW-0732">Signal</keyword>
<dbReference type="PROSITE" id="PS50835">
    <property type="entry name" value="IG_LIKE"/>
    <property type="match status" value="1"/>
</dbReference>
<keyword evidence="4" id="KW-0325">Glycoprotein</keyword>
<dbReference type="InterPro" id="IPR007110">
    <property type="entry name" value="Ig-like_dom"/>
</dbReference>
<sequence>MDVPQLLLLTFLVLLHRAMGDDIVTEVVGAEGRSVTFLIHHLDGEAAAWSFDDVAIVTVIFRDPPGVVFLDKKYKTRFTFSEQGRALTISQLRMEDAGTYSLQNSEGKSTFTLQVYRELAEPRVSCEAQNCSGGGCRYALRCSAPGPGLGSVSYGWSEGEQPRGEGPTVLLEESPPHGSVSLTCRARNPVSNSSVTVWPGHLCAASASAPLPAIVACALAVTGVVVLLVAVFYCRSRGWRMFPLSAAEATDTGPRQELTTVYAQVNPWQQNVPNATRDNPRGENSTTIYATVKAPAQTDDEKMGSTVLGGQEVEEKSIYSLVV</sequence>
<feature type="transmembrane region" description="Helical" evidence="5">
    <location>
        <begin position="211"/>
        <end position="234"/>
    </location>
</feature>
<protein>
    <submittedName>
        <fullName evidence="9">SLAM family member 9-like</fullName>
    </submittedName>
</protein>
<gene>
    <name evidence="9" type="primary">LOC113997217</name>
</gene>
<evidence type="ECO:0000313" key="8">
    <source>
        <dbReference type="Proteomes" id="UP000504627"/>
    </source>
</evidence>
<feature type="signal peptide" evidence="6">
    <location>
        <begin position="1"/>
        <end position="20"/>
    </location>
</feature>
<feature type="chain" id="PRO_5031403830" evidence="6">
    <location>
        <begin position="21"/>
        <end position="323"/>
    </location>
</feature>